<proteinExistence type="predicted"/>
<keyword evidence="3" id="KW-1185">Reference proteome</keyword>
<sequence>MEGAAAVAKEVGEEVEVEVAKGMAEVAGGDGVDRGGGEGARRGTVGKEMGGRSGGGGGGHGETGLGVARWWRGWRKEEGRREGGGECGGKGEVKKVVEEKVSGFELLANYWAPYLGYLTNPSGTYFGLMLKNLCCNGYTVDGGAVGSTVGAEVGTLVVGWVVGEEVGEAVLGVVVGSGVVGCKVVGVLDVGALVGGVDGDEVGTAVVGVVVGEVVGEAVGVAVGVEEWVRPWEVVEMAVVKGWRWRREPEKRVAEVAEEVEGGAGEGGGGRREGGEWWRRGRRRGRVEEGGGGLGGGGERGWGEVRVEGGVGLVEVEGSLVEVAELGGGGGKVVPCDLVIIP</sequence>
<reference evidence="2 3" key="1">
    <citation type="journal article" date="2015" name="Genome Biol. Evol.">
        <title>Comparative Genomics of a Bacterivorous Green Alga Reveals Evolutionary Causalities and Consequences of Phago-Mixotrophic Mode of Nutrition.</title>
        <authorList>
            <person name="Burns J.A."/>
            <person name="Paasch A."/>
            <person name="Narechania A."/>
            <person name="Kim E."/>
        </authorList>
    </citation>
    <scope>NUCLEOTIDE SEQUENCE [LARGE SCALE GENOMIC DNA]</scope>
    <source>
        <strain evidence="2 3">PLY_AMNH</strain>
    </source>
</reference>
<feature type="compositionally biased region" description="Gly residues" evidence="1">
    <location>
        <begin position="51"/>
        <end position="63"/>
    </location>
</feature>
<gene>
    <name evidence="2" type="ORF">CYMTET_7286</name>
</gene>
<feature type="compositionally biased region" description="Basic and acidic residues" evidence="1">
    <location>
        <begin position="31"/>
        <end position="41"/>
    </location>
</feature>
<dbReference type="Proteomes" id="UP001190700">
    <property type="component" value="Unassembled WGS sequence"/>
</dbReference>
<dbReference type="EMBL" id="LGRX02001967">
    <property type="protein sequence ID" value="KAK3285093.1"/>
    <property type="molecule type" value="Genomic_DNA"/>
</dbReference>
<feature type="region of interest" description="Disordered" evidence="1">
    <location>
        <begin position="28"/>
        <end position="63"/>
    </location>
</feature>
<evidence type="ECO:0000313" key="3">
    <source>
        <dbReference type="Proteomes" id="UP001190700"/>
    </source>
</evidence>
<evidence type="ECO:0000313" key="2">
    <source>
        <dbReference type="EMBL" id="KAK3285093.1"/>
    </source>
</evidence>
<dbReference type="AlphaFoldDB" id="A0AAE0LH61"/>
<evidence type="ECO:0000256" key="1">
    <source>
        <dbReference type="SAM" id="MobiDB-lite"/>
    </source>
</evidence>
<protein>
    <submittedName>
        <fullName evidence="2">Uncharacterized protein</fullName>
    </submittedName>
</protein>
<accession>A0AAE0LH61</accession>
<comment type="caution">
    <text evidence="2">The sequence shown here is derived from an EMBL/GenBank/DDBJ whole genome shotgun (WGS) entry which is preliminary data.</text>
</comment>
<name>A0AAE0LH61_9CHLO</name>
<organism evidence="2 3">
    <name type="scientific">Cymbomonas tetramitiformis</name>
    <dbReference type="NCBI Taxonomy" id="36881"/>
    <lineage>
        <taxon>Eukaryota</taxon>
        <taxon>Viridiplantae</taxon>
        <taxon>Chlorophyta</taxon>
        <taxon>Pyramimonadophyceae</taxon>
        <taxon>Pyramimonadales</taxon>
        <taxon>Pyramimonadaceae</taxon>
        <taxon>Cymbomonas</taxon>
    </lineage>
</organism>